<dbReference type="Proteomes" id="UP000717996">
    <property type="component" value="Unassembled WGS sequence"/>
</dbReference>
<feature type="region of interest" description="Disordered" evidence="1">
    <location>
        <begin position="185"/>
        <end position="297"/>
    </location>
</feature>
<sequence length="297" mass="33532">MDWTATVEIVSGVCFPKRVRIDAEEEHPLCRMLIFFENSAMSLFLKCALQLWTACCRRFQQESGISILECSSDVPVKIKFKGNLSYERYLDGLKMPLYSPETRVEATEMQIIGLHLDASEAIKRRSTAAPGHAYRPMPSVGTATSGIMSINLNSDDDPTFLWHGENVTDNVSEQRPPGHVLEEDASLEEVKSESIKQENEEETEFVLTQGSSSSSICERTKDMRLSEDRSESENASLSSMGSRKRSRSQSNKEPKKKKRPTRVEFDCDGLQMSKKGESSNETDKVKMARRSSRLQKK</sequence>
<evidence type="ECO:0000256" key="1">
    <source>
        <dbReference type="SAM" id="MobiDB-lite"/>
    </source>
</evidence>
<feature type="compositionally biased region" description="Basic and acidic residues" evidence="1">
    <location>
        <begin position="218"/>
        <end position="232"/>
    </location>
</feature>
<protein>
    <submittedName>
        <fullName evidence="2">Uncharacterized protein</fullName>
    </submittedName>
</protein>
<reference evidence="2" key="1">
    <citation type="journal article" date="2020" name="Microb. Genom.">
        <title>Genetic diversity of clinical and environmental Mucorales isolates obtained from an investigation of mucormycosis cases among solid organ transplant recipients.</title>
        <authorList>
            <person name="Nguyen M.H."/>
            <person name="Kaul D."/>
            <person name="Muto C."/>
            <person name="Cheng S.J."/>
            <person name="Richter R.A."/>
            <person name="Bruno V.M."/>
            <person name="Liu G."/>
            <person name="Beyhan S."/>
            <person name="Sundermann A.J."/>
            <person name="Mounaud S."/>
            <person name="Pasculle A.W."/>
            <person name="Nierman W.C."/>
            <person name="Driscoll E."/>
            <person name="Cumbie R."/>
            <person name="Clancy C.J."/>
            <person name="Dupont C.L."/>
        </authorList>
    </citation>
    <scope>NUCLEOTIDE SEQUENCE</scope>
    <source>
        <strain evidence="2">GL16</strain>
    </source>
</reference>
<accession>A0A9P6Y6J5</accession>
<feature type="compositionally biased region" description="Polar residues" evidence="1">
    <location>
        <begin position="206"/>
        <end position="217"/>
    </location>
</feature>
<evidence type="ECO:0000313" key="2">
    <source>
        <dbReference type="EMBL" id="KAG1540700.1"/>
    </source>
</evidence>
<evidence type="ECO:0000313" key="3">
    <source>
        <dbReference type="Proteomes" id="UP000717996"/>
    </source>
</evidence>
<feature type="compositionally biased region" description="Basic residues" evidence="1">
    <location>
        <begin position="287"/>
        <end position="297"/>
    </location>
</feature>
<feature type="compositionally biased region" description="Basic and acidic residues" evidence="1">
    <location>
        <begin position="188"/>
        <end position="198"/>
    </location>
</feature>
<gene>
    <name evidence="2" type="ORF">G6F51_008364</name>
</gene>
<organism evidence="2 3">
    <name type="scientific">Rhizopus oryzae</name>
    <name type="common">Mucormycosis agent</name>
    <name type="synonym">Rhizopus arrhizus var. delemar</name>
    <dbReference type="NCBI Taxonomy" id="64495"/>
    <lineage>
        <taxon>Eukaryota</taxon>
        <taxon>Fungi</taxon>
        <taxon>Fungi incertae sedis</taxon>
        <taxon>Mucoromycota</taxon>
        <taxon>Mucoromycotina</taxon>
        <taxon>Mucoromycetes</taxon>
        <taxon>Mucorales</taxon>
        <taxon>Mucorineae</taxon>
        <taxon>Rhizopodaceae</taxon>
        <taxon>Rhizopus</taxon>
    </lineage>
</organism>
<proteinExistence type="predicted"/>
<dbReference type="EMBL" id="JAANIT010001363">
    <property type="protein sequence ID" value="KAG1540700.1"/>
    <property type="molecule type" value="Genomic_DNA"/>
</dbReference>
<feature type="compositionally biased region" description="Basic and acidic residues" evidence="1">
    <location>
        <begin position="274"/>
        <end position="286"/>
    </location>
</feature>
<name>A0A9P6Y6J5_RHIOR</name>
<dbReference type="AlphaFoldDB" id="A0A9P6Y6J5"/>
<comment type="caution">
    <text evidence="2">The sequence shown here is derived from an EMBL/GenBank/DDBJ whole genome shotgun (WGS) entry which is preliminary data.</text>
</comment>